<dbReference type="EMBL" id="FOSZ01000002">
    <property type="protein sequence ID" value="SFK79181.1"/>
    <property type="molecule type" value="Genomic_DNA"/>
</dbReference>
<keyword evidence="2" id="KW-0255">Endonuclease</keyword>
<dbReference type="Proteomes" id="UP000198851">
    <property type="component" value="Unassembled WGS sequence"/>
</dbReference>
<feature type="region of interest" description="Disordered" evidence="1">
    <location>
        <begin position="150"/>
        <end position="179"/>
    </location>
</feature>
<dbReference type="STRING" id="1280847.SAMN04488036_102206"/>
<evidence type="ECO:0000256" key="1">
    <source>
        <dbReference type="SAM" id="MobiDB-lite"/>
    </source>
</evidence>
<protein>
    <submittedName>
        <fullName evidence="2">Eco29kI restriction endonuclease</fullName>
    </submittedName>
</protein>
<keyword evidence="3" id="KW-1185">Reference proteome</keyword>
<keyword evidence="2" id="KW-0378">Hydrolase</keyword>
<dbReference type="InterPro" id="IPR018575">
    <property type="entry name" value="Restrct_endonuc_II_Eco29kI"/>
</dbReference>
<reference evidence="3" key="1">
    <citation type="submission" date="2016-10" db="EMBL/GenBank/DDBJ databases">
        <authorList>
            <person name="Varghese N."/>
            <person name="Submissions S."/>
        </authorList>
    </citation>
    <scope>NUCLEOTIDE SEQUENCE [LARGE SCALE GENOMIC DNA]</scope>
    <source>
        <strain evidence="3">DSM 28453</strain>
    </source>
</reference>
<dbReference type="AlphaFoldDB" id="A0A1I4CGT8"/>
<dbReference type="GO" id="GO:0004519">
    <property type="term" value="F:endonuclease activity"/>
    <property type="evidence" value="ECO:0007669"/>
    <property type="project" value="UniProtKB-KW"/>
</dbReference>
<gene>
    <name evidence="2" type="ORF">SAMN04488036_102206</name>
</gene>
<dbReference type="Pfam" id="PF09517">
    <property type="entry name" value="RE_Eco29kI"/>
    <property type="match status" value="1"/>
</dbReference>
<name>A0A1I4CGT8_9RHOB</name>
<evidence type="ECO:0000313" key="2">
    <source>
        <dbReference type="EMBL" id="SFK79181.1"/>
    </source>
</evidence>
<dbReference type="RefSeq" id="WP_425288671.1">
    <property type="nucleotide sequence ID" value="NZ_FOSZ01000002.1"/>
</dbReference>
<keyword evidence="2" id="KW-0540">Nuclease</keyword>
<evidence type="ECO:0000313" key="3">
    <source>
        <dbReference type="Proteomes" id="UP000198851"/>
    </source>
</evidence>
<organism evidence="2 3">
    <name type="scientific">Shimia haliotis</name>
    <dbReference type="NCBI Taxonomy" id="1280847"/>
    <lineage>
        <taxon>Bacteria</taxon>
        <taxon>Pseudomonadati</taxon>
        <taxon>Pseudomonadota</taxon>
        <taxon>Alphaproteobacteria</taxon>
        <taxon>Rhodobacterales</taxon>
        <taxon>Roseobacteraceae</taxon>
    </lineage>
</organism>
<sequence>MVNLAASIACELFRREERSLTPFDIKGISDSGGIYAIFYRGAVKPYRLYKHLNSSAGILPIYVGKAAESATVNGLQDFRSGPGSNSVKKRLQTHKRKIDSFSTGAIPVQTSDFSFRFLGLPDAHVSMAEAGLITFLSPIWNGAGFGSNAPGGGRPGKLPPNWLGLAHGPSAPGLSQSQEDDIRSKILEQARKVLRKQNDPRLERARSAILIAARA</sequence>
<accession>A0A1I4CGT8</accession>
<proteinExistence type="predicted"/>